<dbReference type="PANTHER" id="PTHR33627:SF1">
    <property type="entry name" value="TRANSPOSASE"/>
    <property type="match status" value="1"/>
</dbReference>
<dbReference type="EMBL" id="AAOF01000001">
    <property type="protein sequence ID" value="EAR23276.1"/>
    <property type="molecule type" value="Genomic_DNA"/>
</dbReference>
<dbReference type="PANTHER" id="PTHR33627">
    <property type="entry name" value="TRANSPOSASE"/>
    <property type="match status" value="1"/>
</dbReference>
<dbReference type="OrthoDB" id="583339at2"/>
<name>A4BLT8_9GAMM</name>
<protein>
    <submittedName>
        <fullName evidence="2">Probable transposase</fullName>
    </submittedName>
</protein>
<feature type="domain" description="Transposase IS701-like DDE" evidence="1">
    <location>
        <begin position="1"/>
        <end position="69"/>
    </location>
</feature>
<dbReference type="Proteomes" id="UP000003374">
    <property type="component" value="Unassembled WGS sequence"/>
</dbReference>
<accession>A4BLT8</accession>
<evidence type="ECO:0000313" key="3">
    <source>
        <dbReference type="Proteomes" id="UP000003374"/>
    </source>
</evidence>
<dbReference type="Pfam" id="PF13546">
    <property type="entry name" value="DDE_5"/>
    <property type="match status" value="1"/>
</dbReference>
<reference evidence="2 3" key="1">
    <citation type="submission" date="2006-02" db="EMBL/GenBank/DDBJ databases">
        <authorList>
            <person name="Waterbury J."/>
            <person name="Ferriera S."/>
            <person name="Johnson J."/>
            <person name="Kravitz S."/>
            <person name="Halpern A."/>
            <person name="Remington K."/>
            <person name="Beeson K."/>
            <person name="Tran B."/>
            <person name="Rogers Y.-H."/>
            <person name="Friedman R."/>
            <person name="Venter J.C."/>
        </authorList>
    </citation>
    <scope>NUCLEOTIDE SEQUENCE [LARGE SCALE GENOMIC DNA]</scope>
    <source>
        <strain evidence="2 3">Nb-231</strain>
    </source>
</reference>
<evidence type="ECO:0000259" key="1">
    <source>
        <dbReference type="Pfam" id="PF13546"/>
    </source>
</evidence>
<organism evidence="2 3">
    <name type="scientific">Nitrococcus mobilis Nb-231</name>
    <dbReference type="NCBI Taxonomy" id="314278"/>
    <lineage>
        <taxon>Bacteria</taxon>
        <taxon>Pseudomonadati</taxon>
        <taxon>Pseudomonadota</taxon>
        <taxon>Gammaproteobacteria</taxon>
        <taxon>Chromatiales</taxon>
        <taxon>Ectothiorhodospiraceae</taxon>
        <taxon>Nitrococcus</taxon>
    </lineage>
</organism>
<dbReference type="AlphaFoldDB" id="A4BLT8"/>
<gene>
    <name evidence="2" type="ORF">NB231_15688</name>
</gene>
<keyword evidence="3" id="KW-1185">Reference proteome</keyword>
<sequence>MQRLLNAAHWDAEAVREDLHRYVVEQLGDPQAVLIVDETGFLKKSTHSAGVKCQYSGTAGRVENCQVGVFFVLREPTRCGLGVLGVRCTEAQHRRRAPVERPIWETTTLGSSTCCNLRPTIKLSTPIDAKETTNHAIFF</sequence>
<proteinExistence type="predicted"/>
<dbReference type="HOGENOM" id="CLU_1843010_0_0_6"/>
<dbReference type="InterPro" id="IPR038721">
    <property type="entry name" value="IS701-like_DDE_dom"/>
</dbReference>
<dbReference type="eggNOG" id="COG5659">
    <property type="taxonomic scope" value="Bacteria"/>
</dbReference>
<evidence type="ECO:0000313" key="2">
    <source>
        <dbReference type="EMBL" id="EAR23276.1"/>
    </source>
</evidence>
<dbReference type="STRING" id="314278.NB231_15688"/>
<comment type="caution">
    <text evidence="2">The sequence shown here is derived from an EMBL/GenBank/DDBJ whole genome shotgun (WGS) entry which is preliminary data.</text>
</comment>
<dbReference type="InterPro" id="IPR039365">
    <property type="entry name" value="IS701-like"/>
</dbReference>